<feature type="compositionally biased region" description="Pro residues" evidence="1">
    <location>
        <begin position="100"/>
        <end position="113"/>
    </location>
</feature>
<reference evidence="2" key="2">
    <citation type="submission" date="2020-08" db="EMBL/GenBank/DDBJ databases">
        <title>Draft Genome Sequence of Cumin Blight Pathogen Alternaria burnsii.</title>
        <authorList>
            <person name="Feng Z."/>
        </authorList>
    </citation>
    <scope>NUCLEOTIDE SEQUENCE</scope>
    <source>
        <strain evidence="2">CBS107.38</strain>
    </source>
</reference>
<dbReference type="RefSeq" id="XP_038792185.1">
    <property type="nucleotide sequence ID" value="XM_038926329.1"/>
</dbReference>
<dbReference type="PANTHER" id="PTHR45691">
    <property type="entry name" value="PROTEIN DIAPHANOUS"/>
    <property type="match status" value="1"/>
</dbReference>
<evidence type="ECO:0000313" key="2">
    <source>
        <dbReference type="EMBL" id="KAF7682306.1"/>
    </source>
</evidence>
<keyword evidence="3" id="KW-1185">Reference proteome</keyword>
<gene>
    <name evidence="2" type="ORF">GT037_001282</name>
</gene>
<dbReference type="AlphaFoldDB" id="A0A8H7BHS2"/>
<organism evidence="2 3">
    <name type="scientific">Alternaria burnsii</name>
    <dbReference type="NCBI Taxonomy" id="1187904"/>
    <lineage>
        <taxon>Eukaryota</taxon>
        <taxon>Fungi</taxon>
        <taxon>Dikarya</taxon>
        <taxon>Ascomycota</taxon>
        <taxon>Pezizomycotina</taxon>
        <taxon>Dothideomycetes</taxon>
        <taxon>Pleosporomycetidae</taxon>
        <taxon>Pleosporales</taxon>
        <taxon>Pleosporineae</taxon>
        <taxon>Pleosporaceae</taxon>
        <taxon>Alternaria</taxon>
        <taxon>Alternaria sect. Alternaria</taxon>
    </lineage>
</organism>
<feature type="compositionally biased region" description="Basic and acidic residues" evidence="1">
    <location>
        <begin position="35"/>
        <end position="50"/>
    </location>
</feature>
<sequence length="373" mass="41121">MEGDDIVFVENVSSTMDIGNRPKETGGKTCQPAESTEHDRDFPVVREFPVRIDPGLSSLENDCPPLSSPPPPPKPPPPPPPPPPAGMPAFTSMIGMAPPASFPPPPPPPPPEPSVGLMGTSFNPTAEVETPNQFIQVQYTSESISDFSSRVIRIAPFRRNVLMTRPSAHVADYKEFEWLLKHGNSEIWYEKPTKAHLRSIRTLEANRWAPDELLPLLNARPVSLETPKVWASAAMTTPTDDDIFECTGGHTTHDGYAGTCRECTETKSEVLESVPLIYCLVFSTCQASDPFVHGAHFNGRQIYKLFKCGSREAAVAEAFYAAGVNGWSLAFSCVMKLGEEFEERSGTAKKVNELWVLAEEEDDDDKKTIKVFY</sequence>
<feature type="region of interest" description="Disordered" evidence="1">
    <location>
        <begin position="14"/>
        <end position="121"/>
    </location>
</feature>
<comment type="caution">
    <text evidence="2">The sequence shown here is derived from an EMBL/GenBank/DDBJ whole genome shotgun (WGS) entry which is preliminary data.</text>
</comment>
<feature type="compositionally biased region" description="Pro residues" evidence="1">
    <location>
        <begin position="66"/>
        <end position="86"/>
    </location>
</feature>
<dbReference type="InterPro" id="IPR051412">
    <property type="entry name" value="Formin_Homology_Diaphanous_sf"/>
</dbReference>
<name>A0A8H7BHS2_9PLEO</name>
<accession>A0A8H7BHS2</accession>
<protein>
    <submittedName>
        <fullName evidence="2">Uncharacterized protein</fullName>
    </submittedName>
</protein>
<evidence type="ECO:0000313" key="3">
    <source>
        <dbReference type="Proteomes" id="UP000596902"/>
    </source>
</evidence>
<dbReference type="EMBL" id="JAAABM010000001">
    <property type="protein sequence ID" value="KAF7682306.1"/>
    <property type="molecule type" value="Genomic_DNA"/>
</dbReference>
<proteinExistence type="predicted"/>
<dbReference type="GO" id="GO:0005884">
    <property type="term" value="C:actin filament"/>
    <property type="evidence" value="ECO:0007669"/>
    <property type="project" value="TreeGrafter"/>
</dbReference>
<dbReference type="PANTHER" id="PTHR45691:SF6">
    <property type="entry name" value="PROTEIN DIAPHANOUS"/>
    <property type="match status" value="1"/>
</dbReference>
<evidence type="ECO:0000256" key="1">
    <source>
        <dbReference type="SAM" id="MobiDB-lite"/>
    </source>
</evidence>
<reference evidence="2" key="1">
    <citation type="submission" date="2020-01" db="EMBL/GenBank/DDBJ databases">
        <authorList>
            <person name="Feng Z.H.Z."/>
        </authorList>
    </citation>
    <scope>NUCLEOTIDE SEQUENCE</scope>
    <source>
        <strain evidence="2">CBS107.38</strain>
    </source>
</reference>
<dbReference type="GeneID" id="62199507"/>
<dbReference type="GO" id="GO:0030041">
    <property type="term" value="P:actin filament polymerization"/>
    <property type="evidence" value="ECO:0007669"/>
    <property type="project" value="TreeGrafter"/>
</dbReference>
<dbReference type="Proteomes" id="UP000596902">
    <property type="component" value="Unassembled WGS sequence"/>
</dbReference>